<reference evidence="2" key="1">
    <citation type="journal article" date="2014" name="Front. Microbiol.">
        <title>High frequency of phylogenetically diverse reductive dehalogenase-homologous genes in deep subseafloor sedimentary metagenomes.</title>
        <authorList>
            <person name="Kawai M."/>
            <person name="Futagami T."/>
            <person name="Toyoda A."/>
            <person name="Takaki Y."/>
            <person name="Nishi S."/>
            <person name="Hori S."/>
            <person name="Arai W."/>
            <person name="Tsubouchi T."/>
            <person name="Morono Y."/>
            <person name="Uchiyama I."/>
            <person name="Ito T."/>
            <person name="Fujiyama A."/>
            <person name="Inagaki F."/>
            <person name="Takami H."/>
        </authorList>
    </citation>
    <scope>NUCLEOTIDE SEQUENCE</scope>
    <source>
        <strain evidence="2">Expedition CK06-06</strain>
    </source>
</reference>
<dbReference type="InterPro" id="IPR043714">
    <property type="entry name" value="DUF5655"/>
</dbReference>
<proteinExistence type="predicted"/>
<name>X0T392_9ZZZZ</name>
<organism evidence="2">
    <name type="scientific">marine sediment metagenome</name>
    <dbReference type="NCBI Taxonomy" id="412755"/>
    <lineage>
        <taxon>unclassified sequences</taxon>
        <taxon>metagenomes</taxon>
        <taxon>ecological metagenomes</taxon>
    </lineage>
</organism>
<gene>
    <name evidence="2" type="ORF">S01H1_25210</name>
</gene>
<feature type="non-terminal residue" evidence="2">
    <location>
        <position position="1"/>
    </location>
</feature>
<sequence>YNRLDERVMALGSDIQRSFTKFYINYSTRRSFVTVQPRKRKLFCYVSLAWEELPERNELITRDVRKIGHYGMGDTEIMLADISQLDYAVRLIEASYRKAGQ</sequence>
<dbReference type="Pfam" id="PF18899">
    <property type="entry name" value="DUF5655"/>
    <property type="match status" value="1"/>
</dbReference>
<evidence type="ECO:0000259" key="1">
    <source>
        <dbReference type="Pfam" id="PF18899"/>
    </source>
</evidence>
<dbReference type="AlphaFoldDB" id="X0T392"/>
<comment type="caution">
    <text evidence="2">The sequence shown here is derived from an EMBL/GenBank/DDBJ whole genome shotgun (WGS) entry which is preliminary data.</text>
</comment>
<dbReference type="EMBL" id="BARS01015202">
    <property type="protein sequence ID" value="GAF87943.1"/>
    <property type="molecule type" value="Genomic_DNA"/>
</dbReference>
<protein>
    <recommendedName>
        <fullName evidence="1">DUF5655 domain-containing protein</fullName>
    </recommendedName>
</protein>
<feature type="domain" description="DUF5655" evidence="1">
    <location>
        <begin position="1"/>
        <end position="97"/>
    </location>
</feature>
<evidence type="ECO:0000313" key="2">
    <source>
        <dbReference type="EMBL" id="GAF87943.1"/>
    </source>
</evidence>
<accession>X0T392</accession>